<feature type="region of interest" description="Disordered" evidence="1">
    <location>
        <begin position="1"/>
        <end position="21"/>
    </location>
</feature>
<evidence type="ECO:0000313" key="3">
    <source>
        <dbReference type="Proteomes" id="UP001153076"/>
    </source>
</evidence>
<gene>
    <name evidence="2" type="ORF">Cgig2_033234</name>
</gene>
<evidence type="ECO:0000256" key="1">
    <source>
        <dbReference type="SAM" id="MobiDB-lite"/>
    </source>
</evidence>
<accession>A0A9Q1GYQ9</accession>
<feature type="compositionally biased region" description="Basic and acidic residues" evidence="1">
    <location>
        <begin position="36"/>
        <end position="46"/>
    </location>
</feature>
<feature type="region of interest" description="Disordered" evidence="1">
    <location>
        <begin position="34"/>
        <end position="66"/>
    </location>
</feature>
<name>A0A9Q1GYQ9_9CARY</name>
<organism evidence="2 3">
    <name type="scientific">Carnegiea gigantea</name>
    <dbReference type="NCBI Taxonomy" id="171969"/>
    <lineage>
        <taxon>Eukaryota</taxon>
        <taxon>Viridiplantae</taxon>
        <taxon>Streptophyta</taxon>
        <taxon>Embryophyta</taxon>
        <taxon>Tracheophyta</taxon>
        <taxon>Spermatophyta</taxon>
        <taxon>Magnoliopsida</taxon>
        <taxon>eudicotyledons</taxon>
        <taxon>Gunneridae</taxon>
        <taxon>Pentapetalae</taxon>
        <taxon>Caryophyllales</taxon>
        <taxon>Cactineae</taxon>
        <taxon>Cactaceae</taxon>
        <taxon>Cactoideae</taxon>
        <taxon>Echinocereeae</taxon>
        <taxon>Carnegiea</taxon>
    </lineage>
</organism>
<proteinExistence type="predicted"/>
<comment type="caution">
    <text evidence="2">The sequence shown here is derived from an EMBL/GenBank/DDBJ whole genome shotgun (WGS) entry which is preliminary data.</text>
</comment>
<dbReference type="AlphaFoldDB" id="A0A9Q1GYQ9"/>
<feature type="compositionally biased region" description="Gly residues" evidence="1">
    <location>
        <begin position="51"/>
        <end position="65"/>
    </location>
</feature>
<dbReference type="EMBL" id="JAKOGI010001212">
    <property type="protein sequence ID" value="KAJ8426953.1"/>
    <property type="molecule type" value="Genomic_DNA"/>
</dbReference>
<dbReference type="Proteomes" id="UP001153076">
    <property type="component" value="Unassembled WGS sequence"/>
</dbReference>
<reference evidence="2" key="1">
    <citation type="submission" date="2022-04" db="EMBL/GenBank/DDBJ databases">
        <title>Carnegiea gigantea Genome sequencing and assembly v2.</title>
        <authorList>
            <person name="Copetti D."/>
            <person name="Sanderson M.J."/>
            <person name="Burquez A."/>
            <person name="Wojciechowski M.F."/>
        </authorList>
    </citation>
    <scope>NUCLEOTIDE SEQUENCE</scope>
    <source>
        <strain evidence="2">SGP5-SGP5p</strain>
        <tissue evidence="2">Aerial part</tissue>
    </source>
</reference>
<protein>
    <submittedName>
        <fullName evidence="2">Uncharacterized protein</fullName>
    </submittedName>
</protein>
<sequence length="197" mass="22660">MREDSSGTEYEQDNKDKGVSDSVLSLEFEFSMDEGCTERNGGDEGRCTSAGGEGPSEGQCRGRGGPSKCMERHLTLALIRCWVPRWKIFRIGGRRVPFSVFDIALLTDLLATWLIVELDGDEVKIDMIEMVRDRMAEWEREKMVTRLPGRSGKKRRFFRNYVSAMVALCEENNEEDRVRLWVRIYAFMIVSGVLFPW</sequence>
<keyword evidence="3" id="KW-1185">Reference proteome</keyword>
<dbReference type="OrthoDB" id="1417722at2759"/>
<evidence type="ECO:0000313" key="2">
    <source>
        <dbReference type="EMBL" id="KAJ8426953.1"/>
    </source>
</evidence>